<keyword evidence="2" id="KW-0472">Membrane</keyword>
<organism evidence="3 4">
    <name type="scientific">Amycolatopsis cihanbeyliensis</name>
    <dbReference type="NCBI Taxonomy" id="1128664"/>
    <lineage>
        <taxon>Bacteria</taxon>
        <taxon>Bacillati</taxon>
        <taxon>Actinomycetota</taxon>
        <taxon>Actinomycetes</taxon>
        <taxon>Pseudonocardiales</taxon>
        <taxon>Pseudonocardiaceae</taxon>
        <taxon>Amycolatopsis</taxon>
    </lineage>
</organism>
<protein>
    <submittedName>
        <fullName evidence="3">Uncharacterized protein</fullName>
    </submittedName>
</protein>
<evidence type="ECO:0000256" key="1">
    <source>
        <dbReference type="SAM" id="MobiDB-lite"/>
    </source>
</evidence>
<dbReference type="EMBL" id="VFML01000001">
    <property type="protein sequence ID" value="TQJ03343.1"/>
    <property type="molecule type" value="Genomic_DNA"/>
</dbReference>
<feature type="transmembrane region" description="Helical" evidence="2">
    <location>
        <begin position="121"/>
        <end position="142"/>
    </location>
</feature>
<proteinExistence type="predicted"/>
<dbReference type="OrthoDB" id="3690922at2"/>
<dbReference type="Proteomes" id="UP000320876">
    <property type="component" value="Unassembled WGS sequence"/>
</dbReference>
<feature type="transmembrane region" description="Helical" evidence="2">
    <location>
        <begin position="148"/>
        <end position="166"/>
    </location>
</feature>
<feature type="region of interest" description="Disordered" evidence="1">
    <location>
        <begin position="1"/>
        <end position="30"/>
    </location>
</feature>
<reference evidence="3 4" key="1">
    <citation type="submission" date="2019-06" db="EMBL/GenBank/DDBJ databases">
        <title>Sequencing the genomes of 1000 actinobacteria strains.</title>
        <authorList>
            <person name="Klenk H.-P."/>
        </authorList>
    </citation>
    <scope>NUCLEOTIDE SEQUENCE [LARGE SCALE GENOMIC DNA]</scope>
    <source>
        <strain evidence="3 4">DSM 45679</strain>
    </source>
</reference>
<comment type="caution">
    <text evidence="3">The sequence shown here is derived from an EMBL/GenBank/DDBJ whole genome shotgun (WGS) entry which is preliminary data.</text>
</comment>
<evidence type="ECO:0000313" key="3">
    <source>
        <dbReference type="EMBL" id="TQJ03343.1"/>
    </source>
</evidence>
<keyword evidence="4" id="KW-1185">Reference proteome</keyword>
<feature type="transmembrane region" description="Helical" evidence="2">
    <location>
        <begin position="89"/>
        <end position="109"/>
    </location>
</feature>
<dbReference type="RefSeq" id="WP_141999007.1">
    <property type="nucleotide sequence ID" value="NZ_VFML01000001.1"/>
</dbReference>
<keyword evidence="2" id="KW-0812">Transmembrane</keyword>
<name>A0A542DJS8_AMYCI</name>
<sequence length="175" mass="19073">MSTPEESDDQRRADGLPPAPRLPGDAPKEVNPPRVVNISFGLWVGSGLSMVAGYVLTLVSKDQIIEQLLEQTRDDRITPADMASGTTTFLWAVLVGSIAFAALFVLFAYKAREGTRSARSVLTVLAVVTMLFQFVLFGHVIFATLSTLLAVAALVLMYLPSVAYYFPKLPRSPLR</sequence>
<evidence type="ECO:0000256" key="2">
    <source>
        <dbReference type="SAM" id="Phobius"/>
    </source>
</evidence>
<evidence type="ECO:0000313" key="4">
    <source>
        <dbReference type="Proteomes" id="UP000320876"/>
    </source>
</evidence>
<dbReference type="AlphaFoldDB" id="A0A542DJS8"/>
<gene>
    <name evidence="3" type="ORF">FB471_3099</name>
</gene>
<accession>A0A542DJS8</accession>
<keyword evidence="2" id="KW-1133">Transmembrane helix</keyword>
<feature type="transmembrane region" description="Helical" evidence="2">
    <location>
        <begin position="35"/>
        <end position="56"/>
    </location>
</feature>